<gene>
    <name evidence="4" type="ORF">C1871_04525</name>
    <name evidence="3" type="ORF">GO726_08680</name>
</gene>
<dbReference type="AlphaFoldDB" id="A0A369NCJ9"/>
<dbReference type="Proteomes" id="UP000436429">
    <property type="component" value="Unassembled WGS sequence"/>
</dbReference>
<dbReference type="Gene3D" id="3.40.50.1000">
    <property type="entry name" value="HAD superfamily/HAD-like"/>
    <property type="match status" value="1"/>
</dbReference>
<feature type="coiled-coil region" evidence="1">
    <location>
        <begin position="933"/>
        <end position="960"/>
    </location>
</feature>
<protein>
    <submittedName>
        <fullName evidence="3">Glycosyltransferase</fullName>
    </submittedName>
    <submittedName>
        <fullName evidence="4">Sugar transferase</fullName>
    </submittedName>
</protein>
<dbReference type="EMBL" id="PPTY01000004">
    <property type="protein sequence ID" value="RDB87700.1"/>
    <property type="molecule type" value="Genomic_DNA"/>
</dbReference>
<name>A0A369NCJ9_EGGLN</name>
<accession>A0A369NCJ9</accession>
<dbReference type="SUPFAM" id="SSF53756">
    <property type="entry name" value="UDP-Glycosyltransferase/glycogen phosphorylase"/>
    <property type="match status" value="1"/>
</dbReference>
<dbReference type="GO" id="GO:0016757">
    <property type="term" value="F:glycosyltransferase activity"/>
    <property type="evidence" value="ECO:0007669"/>
    <property type="project" value="InterPro"/>
</dbReference>
<evidence type="ECO:0000313" key="3">
    <source>
        <dbReference type="EMBL" id="MVN33240.1"/>
    </source>
</evidence>
<evidence type="ECO:0000259" key="2">
    <source>
        <dbReference type="Pfam" id="PF00534"/>
    </source>
</evidence>
<feature type="domain" description="Glycosyl transferase family 1" evidence="2">
    <location>
        <begin position="170"/>
        <end position="333"/>
    </location>
</feature>
<dbReference type="Pfam" id="PF00534">
    <property type="entry name" value="Glycos_transf_1"/>
    <property type="match status" value="1"/>
</dbReference>
<dbReference type="EMBL" id="WPOM01000014">
    <property type="protein sequence ID" value="MVN33240.1"/>
    <property type="molecule type" value="Genomic_DNA"/>
</dbReference>
<dbReference type="Gene3D" id="1.10.150.520">
    <property type="match status" value="1"/>
</dbReference>
<dbReference type="Gene3D" id="3.40.50.2000">
    <property type="entry name" value="Glycogen Phosphorylase B"/>
    <property type="match status" value="2"/>
</dbReference>
<reference evidence="3 6" key="2">
    <citation type="submission" date="2019-11" db="EMBL/GenBank/DDBJ databases">
        <title>Whole genome shotgun sequencing (WGS) data from Adlercreutzia equolifaciens ResAG-91, Eggerthella lenta MRI-F36, MRI-F37, MRI-F40, ResAG-49, ResAG-88, ResAG-121, ResAG-145, and Gordonibacter sp. ResAG-5, ResAG-26, ResAG-43, ResAG-50, ResAG-59.</title>
        <authorList>
            <person name="Stoll D.A."/>
            <person name="Danylec N."/>
            <person name="Franz C.M.A.P."/>
            <person name="Huch M."/>
        </authorList>
    </citation>
    <scope>NUCLEOTIDE SEQUENCE [LARGE SCALE GENOMIC DNA]</scope>
    <source>
        <strain evidence="3 6">ResAG-88</strain>
    </source>
</reference>
<dbReference type="InterPro" id="IPR036412">
    <property type="entry name" value="HAD-like_sf"/>
</dbReference>
<dbReference type="Proteomes" id="UP000253857">
    <property type="component" value="Unassembled WGS sequence"/>
</dbReference>
<reference evidence="4 5" key="1">
    <citation type="journal article" date="2018" name="Elife">
        <title>Discovery and characterization of a prevalent human gut bacterial enzyme sufficient for the inactivation of a family of plant toxins.</title>
        <authorList>
            <person name="Koppel N."/>
            <person name="Bisanz J.E."/>
            <person name="Pandelia M.E."/>
            <person name="Turnbaugh P.J."/>
            <person name="Balskus E.P."/>
        </authorList>
    </citation>
    <scope>NUCLEOTIDE SEQUENCE [LARGE SCALE GENOMIC DNA]</scope>
    <source>
        <strain evidence="4 5">FAA1-1-60AUCSF</strain>
    </source>
</reference>
<keyword evidence="1" id="KW-0175">Coiled coil</keyword>
<evidence type="ECO:0000256" key="1">
    <source>
        <dbReference type="SAM" id="Coils"/>
    </source>
</evidence>
<dbReference type="RefSeq" id="WP_081956868.1">
    <property type="nucleotide sequence ID" value="NZ_PPTY01000004.1"/>
</dbReference>
<dbReference type="SUPFAM" id="SSF56784">
    <property type="entry name" value="HAD-like"/>
    <property type="match status" value="1"/>
</dbReference>
<comment type="caution">
    <text evidence="4">The sequence shown here is derived from an EMBL/GenBank/DDBJ whole genome shotgun (WGS) entry which is preliminary data.</text>
</comment>
<organism evidence="4 5">
    <name type="scientific">Eggerthella lenta</name>
    <name type="common">Eubacterium lentum</name>
    <dbReference type="NCBI Taxonomy" id="84112"/>
    <lineage>
        <taxon>Bacteria</taxon>
        <taxon>Bacillati</taxon>
        <taxon>Actinomycetota</taxon>
        <taxon>Coriobacteriia</taxon>
        <taxon>Eggerthellales</taxon>
        <taxon>Eggerthellaceae</taxon>
        <taxon>Eggerthella</taxon>
    </lineage>
</organism>
<sequence>MRTAMDILLVTPELQYTGAVQSFRRICLVLKNNGYGVEVWSYRQGPFVEEFNKIGIHPRIVDEESIDEAFMLKEASRFNLLIANTVVTYRAADVAQSLMPVIWYIREAQNLPEYFWKPGREDALRRAKKLYCVSEYAREFIVENYNPNVEVVHNYVDDVFESSCFFLDEKKHDAVRFLALGTIEKRKGFDVLVDAFIELPKDVREKCELHFAGRLWEGAKNFYPKILEDIKPFENIIYHGELRDRDDIHNLIAQSDVVVVPSRDESCSLTALEGAMMGRPLILSENIGAKYIVSDRSGWIVETGSKTSLGNAFIEAVANANSLSDYGREARRRYLKTSTYDIYEHAIIEMVEDAIAETSYQYRANQKCYELYSFDIFDTLLTRSTAQPKGIFLLMQEKLDSVHFASDMPESIRKNFAEIRMSAERFMYREVCKGEKQDVTLAEVYDLIASDHGLTIDQANSLMKLEVEEEARNLLPLQTNIELVRKMISEGHRVILITDMYFQEKDIRSFLVAADPLFDNVPIYVSSNYQKKKNNGELYRTVREIEQIPYDRWLHCGDNWEIDCIQAMRLGIDAHICRSPSIEPYEARALKKLGSSPEIQLKIGASRYERFAQNLSDIGKLGLSFGGPILYPYVCWVLENAERKNVSDLYFIARDGFILKHIAEVIIKNSNLHIQTHYLYGSREAWRNPVENRELEKMKLASEYLSQTIDHDSRYAFVEFAGTGRTQDCLMELIGEENGRSCIGCFYFYHSADPFKQSSKKYSMLRLNERFSNCYELLVRAPHGQTLDYSRDLSGNVVPNFEQSEGEALKAYGYEDYVRGVKLHTEVHLGRAASTIFASQDFTLLLEYCDYLTSNDIDAITLDLLGGIPFTLDGKTRHATCYSPRLSEEQALQYTSTGKLPQYWGPRLLWSKRRSIGKAAEILTRENVTQDRIEMQAAQIEQLKKAKQDAERKAAKIKESNSFRLGRVVTYLPRKARKAIRDIQKKTRG</sequence>
<dbReference type="InterPro" id="IPR023214">
    <property type="entry name" value="HAD_sf"/>
</dbReference>
<dbReference type="PANTHER" id="PTHR12526">
    <property type="entry name" value="GLYCOSYLTRANSFERASE"/>
    <property type="match status" value="1"/>
</dbReference>
<dbReference type="PANTHER" id="PTHR12526:SF627">
    <property type="entry name" value="D-RHAMNOSYLTRANSFERASE WBPZ"/>
    <property type="match status" value="1"/>
</dbReference>
<dbReference type="InterPro" id="IPR001296">
    <property type="entry name" value="Glyco_trans_1"/>
</dbReference>
<proteinExistence type="predicted"/>
<keyword evidence="4" id="KW-0808">Transferase</keyword>
<evidence type="ECO:0000313" key="4">
    <source>
        <dbReference type="EMBL" id="RDB87700.1"/>
    </source>
</evidence>
<evidence type="ECO:0000313" key="5">
    <source>
        <dbReference type="Proteomes" id="UP000253857"/>
    </source>
</evidence>
<dbReference type="CDD" id="cd01427">
    <property type="entry name" value="HAD_like"/>
    <property type="match status" value="1"/>
</dbReference>
<evidence type="ECO:0000313" key="6">
    <source>
        <dbReference type="Proteomes" id="UP000436429"/>
    </source>
</evidence>
<dbReference type="CDD" id="cd03801">
    <property type="entry name" value="GT4_PimA-like"/>
    <property type="match status" value="1"/>
</dbReference>